<dbReference type="InterPro" id="IPR001452">
    <property type="entry name" value="SH3_domain"/>
</dbReference>
<dbReference type="OrthoDB" id="9927874at2759"/>
<evidence type="ECO:0000256" key="3">
    <source>
        <dbReference type="SAM" id="MobiDB-lite"/>
    </source>
</evidence>
<dbReference type="Gene3D" id="2.30.30.40">
    <property type="entry name" value="SH3 Domains"/>
    <property type="match status" value="1"/>
</dbReference>
<evidence type="ECO:0000313" key="6">
    <source>
        <dbReference type="Proteomes" id="UP000700334"/>
    </source>
</evidence>
<evidence type="ECO:0000259" key="4">
    <source>
        <dbReference type="PROSITE" id="PS50002"/>
    </source>
</evidence>
<feature type="region of interest" description="Disordered" evidence="3">
    <location>
        <begin position="267"/>
        <end position="297"/>
    </location>
</feature>
<dbReference type="PANTHER" id="PTHR22647">
    <property type="entry name" value="SH3 DOMAIN AND TETRATRICOPEPTIDE REPEATS CONTAINING PROTEIN"/>
    <property type="match status" value="1"/>
</dbReference>
<evidence type="ECO:0000256" key="2">
    <source>
        <dbReference type="PROSITE-ProRule" id="PRU00192"/>
    </source>
</evidence>
<keyword evidence="1 2" id="KW-0728">SH3 domain</keyword>
<proteinExistence type="predicted"/>
<feature type="domain" description="SH3" evidence="4">
    <location>
        <begin position="383"/>
        <end position="446"/>
    </location>
</feature>
<dbReference type="Proteomes" id="UP000700334">
    <property type="component" value="Unassembled WGS sequence"/>
</dbReference>
<reference evidence="5" key="1">
    <citation type="journal article" date="2021" name="Evol. Appl.">
        <title>The genome of the Pyrenean desman and the effects of bottlenecks and inbreeding on the genomic landscape of an endangered species.</title>
        <authorList>
            <person name="Escoda L."/>
            <person name="Castresana J."/>
        </authorList>
    </citation>
    <scope>NUCLEOTIDE SEQUENCE</scope>
    <source>
        <strain evidence="5">IBE-C5619</strain>
    </source>
</reference>
<feature type="region of interest" description="Disordered" evidence="3">
    <location>
        <begin position="1"/>
        <end position="26"/>
    </location>
</feature>
<feature type="region of interest" description="Disordered" evidence="3">
    <location>
        <begin position="587"/>
        <end position="612"/>
    </location>
</feature>
<dbReference type="PROSITE" id="PS50002">
    <property type="entry name" value="SH3"/>
    <property type="match status" value="1"/>
</dbReference>
<dbReference type="SMART" id="SM00028">
    <property type="entry name" value="TPR"/>
    <property type="match status" value="7"/>
</dbReference>
<dbReference type="InterPro" id="IPR036028">
    <property type="entry name" value="SH3-like_dom_sf"/>
</dbReference>
<accession>A0A8J5ZVT6</accession>
<feature type="compositionally biased region" description="Low complexity" evidence="3">
    <location>
        <begin position="269"/>
        <end position="278"/>
    </location>
</feature>
<keyword evidence="6" id="KW-1185">Reference proteome</keyword>
<comment type="caution">
    <text evidence="5">The sequence shown here is derived from an EMBL/GenBank/DDBJ whole genome shotgun (WGS) entry which is preliminary data.</text>
</comment>
<dbReference type="SUPFAM" id="SSF48452">
    <property type="entry name" value="TPR-like"/>
    <property type="match status" value="3"/>
</dbReference>
<dbReference type="InterPro" id="IPR042772">
    <property type="entry name" value="SH3TC1/SH3TC2"/>
</dbReference>
<dbReference type="InterPro" id="IPR019734">
    <property type="entry name" value="TPR_rpt"/>
</dbReference>
<feature type="region of interest" description="Disordered" evidence="3">
    <location>
        <begin position="326"/>
        <end position="360"/>
    </location>
</feature>
<dbReference type="SUPFAM" id="SSF50044">
    <property type="entry name" value="SH3-domain"/>
    <property type="match status" value="1"/>
</dbReference>
<feature type="compositionally biased region" description="Pro residues" evidence="3">
    <location>
        <begin position="506"/>
        <end position="515"/>
    </location>
</feature>
<sequence length="1458" mass="157456">PVAMGRAAQGQHRSHRPAARPGSPAVPADLSLRLVAVRSGSGRPDPDLQRALRARLRLLENESRAVAQVLGELSARLLSIHSDQDRVVVTFKTFEEIWKFSTYHALGFTHHCLEDLLVDAAFWLLPPGKDEETAIRVHVDAATLGLTHESLLVQEGGQRRLGCGQCWRGRGCGQRAAGDTLVGPGLPRKIAGKGVSWGPDRLWLRAVVWRHQVHGGRGWAGCSAQGRPGAVLLAPGARTGTGPEGLRRPGWQDCWVGRYQLASVRQPLGSGARPAGPASGEGGGSGGAPAGSAATAAGGSRARVTGLSPCEGPFFVQGEDHHVRVTTGPLPRASGSPQGEAAPAGDAPTCSPSTASEEAAAAATMGLLPPFHHRRSRGHPRAPTVGLASAVVDHQGAGPEEMDFRAGDRIEILGARVPGLPWCVGRHAASGQVGFVPAGAICTQDPESERDGVVFLTEDERTFFSSEGSFSEEAARRLLGRTSGSDTCGEYSLGGSRGRHSGLFPEGPPVWPGPSPRGLDREVPPRPGHWPRRAPCSATRPRCSQQPSRPVGSAGSSATPPPGANPESQETLQQVKHVLEQCKSRQSCPAEPRSWGLHGTSRSSGSPGPEEPVIYLDAEDDCADLGALDPLLLLLDAPGFQACFRSLYDLSLQGRGSLFRGFSDEEQLAGRLAQARGVAKRAGLPVALARLCLVLGQLCARKLKLSQARVYLEEALGALGGRFDDLFLATAVYANLATVHLKQRNRDKCAQLEPKALALLLGTPGLLGGTEAEAELLWRGLRWAVRSQSPQAEARACFLLARHHVGLKQPERALPFLERLLLLQGTARAPGARWPADGYLLLADMYSRKCLPRLALGCARVASCRAWVSPASALRGVDLALRHALRPQGVPAQVAHYLRRALAAGPEPALCGPLYASLARLHSLHGQHGEAIALLTRALCVGAGSHQAVDLLLALARLHVLHRQSRVALDILESVLDAAVASAEQEGVIANLAAIALRRMGRTRQAAEGYYRALRVARARGQPRNQAVVLANLGALCLRAGAGRLAQHYFLEATRLFARLPGGERGPDFPRVLLQLGHLSARRALARQAEDYYQWAFLVAVETGHLDSQLLAVQQLCHFYAAVVPSEARCVVYHEFQLALARRLADKVLEGQLLETISRLYLALGTERAYRSALDYTKRSLGVFIDLQQKEKEARAWLQAGRIYYILQQPELVDVYIQVAQNAALYTGDPNLGLGLFEAAGDIFFNGKREREKAVSFYRDRALPLAVATGNQEAELRLCNKLGALLAELEAPREGLEFAHVALALSVALGYRLNERVACHRLAELHQRLGQAELAEHFYLKALSLCRSPLEFEEETLYYVRVYLALGDVVFYDLKDPFDAAGYYQLALAAAVDLGNKKAQMKICSRLATIYHKFLLDRERSLFFYQKARAFASELSARRARPAPEQHGSHAPWLAQQP</sequence>
<dbReference type="Gene3D" id="1.25.40.10">
    <property type="entry name" value="Tetratricopeptide repeat domain"/>
    <property type="match status" value="3"/>
</dbReference>
<dbReference type="Pfam" id="PF13181">
    <property type="entry name" value="TPR_8"/>
    <property type="match status" value="1"/>
</dbReference>
<dbReference type="EMBL" id="JAGFMF010012010">
    <property type="protein sequence ID" value="KAG8508678.1"/>
    <property type="molecule type" value="Genomic_DNA"/>
</dbReference>
<feature type="compositionally biased region" description="Low complexity" evidence="3">
    <location>
        <begin position="603"/>
        <end position="612"/>
    </location>
</feature>
<dbReference type="InterPro" id="IPR011990">
    <property type="entry name" value="TPR-like_helical_dom_sf"/>
</dbReference>
<feature type="region of interest" description="Disordered" evidence="3">
    <location>
        <begin position="481"/>
        <end position="573"/>
    </location>
</feature>
<evidence type="ECO:0000313" key="5">
    <source>
        <dbReference type="EMBL" id="KAG8508678.1"/>
    </source>
</evidence>
<protein>
    <submittedName>
        <fullName evidence="5">SH3 domain and tetratricopeptide repeat-containing protein 1</fullName>
    </submittedName>
</protein>
<evidence type="ECO:0000256" key="1">
    <source>
        <dbReference type="ARBA" id="ARBA00022443"/>
    </source>
</evidence>
<feature type="compositionally biased region" description="Polar residues" evidence="3">
    <location>
        <begin position="542"/>
        <end position="558"/>
    </location>
</feature>
<feature type="non-terminal residue" evidence="5">
    <location>
        <position position="1458"/>
    </location>
</feature>
<organism evidence="5 6">
    <name type="scientific">Galemys pyrenaicus</name>
    <name type="common">Iberian desman</name>
    <name type="synonym">Pyrenean desman</name>
    <dbReference type="NCBI Taxonomy" id="202257"/>
    <lineage>
        <taxon>Eukaryota</taxon>
        <taxon>Metazoa</taxon>
        <taxon>Chordata</taxon>
        <taxon>Craniata</taxon>
        <taxon>Vertebrata</taxon>
        <taxon>Euteleostomi</taxon>
        <taxon>Mammalia</taxon>
        <taxon>Eutheria</taxon>
        <taxon>Laurasiatheria</taxon>
        <taxon>Eulipotyphla</taxon>
        <taxon>Talpidae</taxon>
        <taxon>Galemys</taxon>
    </lineage>
</organism>
<feature type="compositionally biased region" description="Gly residues" evidence="3">
    <location>
        <begin position="279"/>
        <end position="289"/>
    </location>
</feature>
<dbReference type="PANTHER" id="PTHR22647:SF3">
    <property type="entry name" value="SH3 DOMAIN AND TETRATRICOPEPTIDE REPEAT-CONTAINING PROTEIN 1"/>
    <property type="match status" value="1"/>
</dbReference>
<gene>
    <name evidence="5" type="ORF">J0S82_019608</name>
</gene>
<dbReference type="SMART" id="SM00326">
    <property type="entry name" value="SH3"/>
    <property type="match status" value="1"/>
</dbReference>
<name>A0A8J5ZVT6_GALPY</name>